<name>X1JKI4_9ZZZZ</name>
<protein>
    <submittedName>
        <fullName evidence="1">Uncharacterized protein</fullName>
    </submittedName>
</protein>
<dbReference type="PROSITE" id="PS51257">
    <property type="entry name" value="PROKAR_LIPOPROTEIN"/>
    <property type="match status" value="1"/>
</dbReference>
<accession>X1JKI4</accession>
<evidence type="ECO:0000313" key="1">
    <source>
        <dbReference type="EMBL" id="GAH81955.1"/>
    </source>
</evidence>
<comment type="caution">
    <text evidence="1">The sequence shown here is derived from an EMBL/GenBank/DDBJ whole genome shotgun (WGS) entry which is preliminary data.</text>
</comment>
<dbReference type="EMBL" id="BARU01038194">
    <property type="protein sequence ID" value="GAH81955.1"/>
    <property type="molecule type" value="Genomic_DNA"/>
</dbReference>
<gene>
    <name evidence="1" type="ORF">S03H2_59400</name>
</gene>
<feature type="non-terminal residue" evidence="1">
    <location>
        <position position="42"/>
    </location>
</feature>
<dbReference type="AlphaFoldDB" id="X1JKI4"/>
<sequence length="42" mass="4881">MFMKMNLKKIFILILLFIINVLFLSSCVDVDIFINVNSDESV</sequence>
<proteinExistence type="predicted"/>
<reference evidence="1" key="1">
    <citation type="journal article" date="2014" name="Front. Microbiol.">
        <title>High frequency of phylogenetically diverse reductive dehalogenase-homologous genes in deep subseafloor sedimentary metagenomes.</title>
        <authorList>
            <person name="Kawai M."/>
            <person name="Futagami T."/>
            <person name="Toyoda A."/>
            <person name="Takaki Y."/>
            <person name="Nishi S."/>
            <person name="Hori S."/>
            <person name="Arai W."/>
            <person name="Tsubouchi T."/>
            <person name="Morono Y."/>
            <person name="Uchiyama I."/>
            <person name="Ito T."/>
            <person name="Fujiyama A."/>
            <person name="Inagaki F."/>
            <person name="Takami H."/>
        </authorList>
    </citation>
    <scope>NUCLEOTIDE SEQUENCE</scope>
    <source>
        <strain evidence="1">Expedition CK06-06</strain>
    </source>
</reference>
<organism evidence="1">
    <name type="scientific">marine sediment metagenome</name>
    <dbReference type="NCBI Taxonomy" id="412755"/>
    <lineage>
        <taxon>unclassified sequences</taxon>
        <taxon>metagenomes</taxon>
        <taxon>ecological metagenomes</taxon>
    </lineage>
</organism>